<dbReference type="InterPro" id="IPR036291">
    <property type="entry name" value="NAD(P)-bd_dom_sf"/>
</dbReference>
<dbReference type="InterPro" id="IPR029154">
    <property type="entry name" value="HIBADH-like_NADP-bd"/>
</dbReference>
<dbReference type="Proteomes" id="UP001500622">
    <property type="component" value="Unassembled WGS sequence"/>
</dbReference>
<evidence type="ECO:0000313" key="6">
    <source>
        <dbReference type="EMBL" id="GAA4415628.1"/>
    </source>
</evidence>
<proteinExistence type="inferred from homology"/>
<evidence type="ECO:0000256" key="1">
    <source>
        <dbReference type="ARBA" id="ARBA00009080"/>
    </source>
</evidence>
<feature type="domain" description="3-hydroxyisobutyrate dehydrogenase-like NAD-binding" evidence="5">
    <location>
        <begin position="168"/>
        <end position="289"/>
    </location>
</feature>
<dbReference type="Pfam" id="PF03446">
    <property type="entry name" value="NAD_binding_2"/>
    <property type="match status" value="1"/>
</dbReference>
<dbReference type="Gene3D" id="3.40.50.720">
    <property type="entry name" value="NAD(P)-binding Rossmann-like Domain"/>
    <property type="match status" value="1"/>
</dbReference>
<accession>A0ABP8KSV2</accession>
<dbReference type="InterPro" id="IPR013328">
    <property type="entry name" value="6PGD_dom2"/>
</dbReference>
<evidence type="ECO:0000259" key="4">
    <source>
        <dbReference type="Pfam" id="PF03446"/>
    </source>
</evidence>
<evidence type="ECO:0000259" key="5">
    <source>
        <dbReference type="Pfam" id="PF14833"/>
    </source>
</evidence>
<evidence type="ECO:0000313" key="7">
    <source>
        <dbReference type="Proteomes" id="UP001500622"/>
    </source>
</evidence>
<dbReference type="InterPro" id="IPR008927">
    <property type="entry name" value="6-PGluconate_DH-like_C_sf"/>
</dbReference>
<gene>
    <name evidence="6" type="ORF">GCM10023169_02130</name>
</gene>
<evidence type="ECO:0000256" key="3">
    <source>
        <dbReference type="ARBA" id="ARBA00023027"/>
    </source>
</evidence>
<dbReference type="InterPro" id="IPR015815">
    <property type="entry name" value="HIBADH-related"/>
</dbReference>
<protein>
    <submittedName>
        <fullName evidence="6">NAD(P)-dependent oxidoreductase</fullName>
    </submittedName>
</protein>
<dbReference type="PIRSF" id="PIRSF000103">
    <property type="entry name" value="HIBADH"/>
    <property type="match status" value="1"/>
</dbReference>
<keyword evidence="7" id="KW-1185">Reference proteome</keyword>
<dbReference type="Gene3D" id="1.10.1040.10">
    <property type="entry name" value="N-(1-d-carboxylethyl)-l-norvaline Dehydrogenase, domain 2"/>
    <property type="match status" value="1"/>
</dbReference>
<name>A0ABP8KSV2_9MICO</name>
<dbReference type="EMBL" id="BAABGN010000001">
    <property type="protein sequence ID" value="GAA4415628.1"/>
    <property type="molecule type" value="Genomic_DNA"/>
</dbReference>
<dbReference type="SUPFAM" id="SSF51735">
    <property type="entry name" value="NAD(P)-binding Rossmann-fold domains"/>
    <property type="match status" value="1"/>
</dbReference>
<dbReference type="RefSeq" id="WP_345214637.1">
    <property type="nucleotide sequence ID" value="NZ_BAABGN010000001.1"/>
</dbReference>
<keyword evidence="2" id="KW-0560">Oxidoreductase</keyword>
<organism evidence="6 7">
    <name type="scientific">Georgenia halophila</name>
    <dbReference type="NCBI Taxonomy" id="620889"/>
    <lineage>
        <taxon>Bacteria</taxon>
        <taxon>Bacillati</taxon>
        <taxon>Actinomycetota</taxon>
        <taxon>Actinomycetes</taxon>
        <taxon>Micrococcales</taxon>
        <taxon>Bogoriellaceae</taxon>
        <taxon>Georgenia</taxon>
    </lineage>
</organism>
<dbReference type="PANTHER" id="PTHR43060">
    <property type="entry name" value="3-HYDROXYISOBUTYRATE DEHYDROGENASE-LIKE 1, MITOCHONDRIAL-RELATED"/>
    <property type="match status" value="1"/>
</dbReference>
<comment type="caution">
    <text evidence="6">The sequence shown here is derived from an EMBL/GenBank/DDBJ whole genome shotgun (WGS) entry which is preliminary data.</text>
</comment>
<keyword evidence="3" id="KW-0520">NAD</keyword>
<reference evidence="7" key="1">
    <citation type="journal article" date="2019" name="Int. J. Syst. Evol. Microbiol.">
        <title>The Global Catalogue of Microorganisms (GCM) 10K type strain sequencing project: providing services to taxonomists for standard genome sequencing and annotation.</title>
        <authorList>
            <consortium name="The Broad Institute Genomics Platform"/>
            <consortium name="The Broad Institute Genome Sequencing Center for Infectious Disease"/>
            <person name="Wu L."/>
            <person name="Ma J."/>
        </authorList>
    </citation>
    <scope>NUCLEOTIDE SEQUENCE [LARGE SCALE GENOMIC DNA]</scope>
    <source>
        <strain evidence="7">JCM 17810</strain>
    </source>
</reference>
<dbReference type="InterPro" id="IPR006115">
    <property type="entry name" value="6PGDH_NADP-bd"/>
</dbReference>
<dbReference type="Pfam" id="PF14833">
    <property type="entry name" value="NAD_binding_11"/>
    <property type="match status" value="1"/>
</dbReference>
<feature type="domain" description="6-phosphogluconate dehydrogenase NADP-binding" evidence="4">
    <location>
        <begin position="10"/>
        <end position="157"/>
    </location>
</feature>
<sequence length="306" mass="31739">MTQTDTPNHVGLCGLGQMGLPVAGRLAASRAVLAYDITGERRALAAQLEQVTTTDTLVGLAACDTIVLSLPSPAVSRSVVRELADHVKHGTVIVETGTVLPADVREWHGILDPAGARVIDAAILSGVAQMERGAATLLVGGAVDDIDAARGVLDVLGGAGWSRFGDLGAGMAAKVVNNGVAHAVMVVLVEAFAMAKAEGVELADIAAMLERPDGGLVRPLTHRVMERVAQADYDGGMPLEAARKDSTLALAMAQQSGTPLFATQAVQTVYDLAQAAGRGRSDYAAVAELWEEWGNAPLTFQARDES</sequence>
<comment type="similarity">
    <text evidence="1">Belongs to the HIBADH-related family.</text>
</comment>
<dbReference type="SUPFAM" id="SSF48179">
    <property type="entry name" value="6-phosphogluconate dehydrogenase C-terminal domain-like"/>
    <property type="match status" value="1"/>
</dbReference>
<dbReference type="PANTHER" id="PTHR43060:SF15">
    <property type="entry name" value="3-HYDROXYISOBUTYRATE DEHYDROGENASE-LIKE 1, MITOCHONDRIAL-RELATED"/>
    <property type="match status" value="1"/>
</dbReference>
<evidence type="ECO:0000256" key="2">
    <source>
        <dbReference type="ARBA" id="ARBA00023002"/>
    </source>
</evidence>